<keyword evidence="4" id="KW-0233">DNA recombination</keyword>
<dbReference type="InterPro" id="IPR050808">
    <property type="entry name" value="Phage_Integrase"/>
</dbReference>
<organism evidence="6 7">
    <name type="scientific">Parashewanella curva</name>
    <dbReference type="NCBI Taxonomy" id="2338552"/>
    <lineage>
        <taxon>Bacteria</taxon>
        <taxon>Pseudomonadati</taxon>
        <taxon>Pseudomonadota</taxon>
        <taxon>Gammaproteobacteria</taxon>
        <taxon>Alteromonadales</taxon>
        <taxon>Shewanellaceae</taxon>
        <taxon>Parashewanella</taxon>
    </lineage>
</organism>
<keyword evidence="3" id="KW-0238">DNA-binding</keyword>
<gene>
    <name evidence="6" type="ORF">D5018_17435</name>
</gene>
<dbReference type="OrthoDB" id="9795573at2"/>
<dbReference type="GO" id="GO:0006310">
    <property type="term" value="P:DNA recombination"/>
    <property type="evidence" value="ECO:0007669"/>
    <property type="project" value="UniProtKB-KW"/>
</dbReference>
<dbReference type="SUPFAM" id="SSF56349">
    <property type="entry name" value="DNA breaking-rejoining enzymes"/>
    <property type="match status" value="1"/>
</dbReference>
<dbReference type="InterPro" id="IPR011010">
    <property type="entry name" value="DNA_brk_join_enz"/>
</dbReference>
<keyword evidence="2" id="KW-0229">DNA integration</keyword>
<dbReference type="Pfam" id="PF13356">
    <property type="entry name" value="Arm-DNA-bind_3"/>
    <property type="match status" value="1"/>
</dbReference>
<dbReference type="EMBL" id="QZEI01000074">
    <property type="protein sequence ID" value="RLV58399.1"/>
    <property type="molecule type" value="Genomic_DNA"/>
</dbReference>
<accession>A0A3L8PUA2</accession>
<protein>
    <submittedName>
        <fullName evidence="6">DUF4102 domain-containing protein</fullName>
    </submittedName>
</protein>
<dbReference type="InterPro" id="IPR013762">
    <property type="entry name" value="Integrase-like_cat_sf"/>
</dbReference>
<dbReference type="InterPro" id="IPR053876">
    <property type="entry name" value="Phage_int_M"/>
</dbReference>
<dbReference type="InterPro" id="IPR038488">
    <property type="entry name" value="Integrase_DNA-bd_sf"/>
</dbReference>
<dbReference type="InterPro" id="IPR010998">
    <property type="entry name" value="Integrase_recombinase_N"/>
</dbReference>
<evidence type="ECO:0000313" key="6">
    <source>
        <dbReference type="EMBL" id="RLV58399.1"/>
    </source>
</evidence>
<dbReference type="AlphaFoldDB" id="A0A3L8PUA2"/>
<evidence type="ECO:0000256" key="1">
    <source>
        <dbReference type="ARBA" id="ARBA00008857"/>
    </source>
</evidence>
<dbReference type="Pfam" id="PF22022">
    <property type="entry name" value="Phage_int_M"/>
    <property type="match status" value="1"/>
</dbReference>
<dbReference type="GO" id="GO:0015074">
    <property type="term" value="P:DNA integration"/>
    <property type="evidence" value="ECO:0007669"/>
    <property type="project" value="UniProtKB-KW"/>
</dbReference>
<dbReference type="GO" id="GO:0003677">
    <property type="term" value="F:DNA binding"/>
    <property type="evidence" value="ECO:0007669"/>
    <property type="project" value="UniProtKB-KW"/>
</dbReference>
<evidence type="ECO:0000256" key="2">
    <source>
        <dbReference type="ARBA" id="ARBA00022908"/>
    </source>
</evidence>
<dbReference type="InterPro" id="IPR002104">
    <property type="entry name" value="Integrase_catalytic"/>
</dbReference>
<dbReference type="PROSITE" id="PS51898">
    <property type="entry name" value="TYR_RECOMBINASE"/>
    <property type="match status" value="1"/>
</dbReference>
<keyword evidence="7" id="KW-1185">Reference proteome</keyword>
<reference evidence="6 7" key="1">
    <citation type="submission" date="2018-09" db="EMBL/GenBank/DDBJ databases">
        <title>Phylogeny of the Shewanellaceae, and recommendation for two new genera, Pseudoshewanella and Parashewanella.</title>
        <authorList>
            <person name="Wang G."/>
        </authorList>
    </citation>
    <scope>NUCLEOTIDE SEQUENCE [LARGE SCALE GENOMIC DNA]</scope>
    <source>
        <strain evidence="6 7">C51</strain>
    </source>
</reference>
<dbReference type="InterPro" id="IPR025166">
    <property type="entry name" value="Integrase_DNA_bind_dom"/>
</dbReference>
<dbReference type="Gene3D" id="3.30.160.390">
    <property type="entry name" value="Integrase, DNA-binding domain"/>
    <property type="match status" value="1"/>
</dbReference>
<dbReference type="Proteomes" id="UP000281474">
    <property type="component" value="Unassembled WGS sequence"/>
</dbReference>
<evidence type="ECO:0000256" key="3">
    <source>
        <dbReference type="ARBA" id="ARBA00023125"/>
    </source>
</evidence>
<dbReference type="Pfam" id="PF00589">
    <property type="entry name" value="Phage_integrase"/>
    <property type="match status" value="1"/>
</dbReference>
<dbReference type="Gene3D" id="1.10.150.130">
    <property type="match status" value="1"/>
</dbReference>
<dbReference type="CDD" id="cd00801">
    <property type="entry name" value="INT_P4_C"/>
    <property type="match status" value="1"/>
</dbReference>
<evidence type="ECO:0000259" key="5">
    <source>
        <dbReference type="PROSITE" id="PS51898"/>
    </source>
</evidence>
<dbReference type="PANTHER" id="PTHR30629:SF6">
    <property type="entry name" value="PROPHAGE INTEGRASE INTA-RELATED"/>
    <property type="match status" value="1"/>
</dbReference>
<dbReference type="RefSeq" id="WP_121840269.1">
    <property type="nucleotide sequence ID" value="NZ_ML014823.1"/>
</dbReference>
<evidence type="ECO:0000256" key="4">
    <source>
        <dbReference type="ARBA" id="ARBA00023172"/>
    </source>
</evidence>
<comment type="similarity">
    <text evidence="1">Belongs to the 'phage' integrase family.</text>
</comment>
<comment type="caution">
    <text evidence="6">The sequence shown here is derived from an EMBL/GenBank/DDBJ whole genome shotgun (WGS) entry which is preliminary data.</text>
</comment>
<proteinExistence type="inferred from homology"/>
<evidence type="ECO:0000313" key="7">
    <source>
        <dbReference type="Proteomes" id="UP000281474"/>
    </source>
</evidence>
<dbReference type="PANTHER" id="PTHR30629">
    <property type="entry name" value="PROPHAGE INTEGRASE"/>
    <property type="match status" value="1"/>
</dbReference>
<sequence length="416" mass="47362">MPVLNKLSVKAIEALKAQGKVVRKSDGGGLYLLVKVNQTKFWEFRYTRPVTGKKTLMGLGSFQTVSLADARKKASIYRAQLAEGIDPQLFIAEQKRIHAEEQANSFLVLAQQWKSTKEGHLKPKTISDNWRKLENYVFPTLGSMPIKEITAPIAIQVLRPVETQGKLEMVKRCGQLMNEVMNYAVNSGLIHSNPLMGINKVFRKPKVTHLRAMEPDNIKELMQAIASANIYFGTRCLIEWQLHTMVRPAEPAGTKWCEINIEKAVWVIPPERMKMNREHKVPLTKQTIAILEAVRPLSGHLEHVFPSRYKYRQATDSETINKALGRMGLRNKTTAHGFRSLASTTLNEKGFHPEAVDAALAHVEPNKIRAAYKRTTYFKKRKKIMQWWSDHISKHAVGSYQVFDRKNLSEALIQTK</sequence>
<name>A0A3L8PUA2_9GAMM</name>
<feature type="domain" description="Tyr recombinase" evidence="5">
    <location>
        <begin position="208"/>
        <end position="385"/>
    </location>
</feature>
<dbReference type="Gene3D" id="1.10.443.10">
    <property type="entry name" value="Intergrase catalytic core"/>
    <property type="match status" value="1"/>
</dbReference>